<dbReference type="Proteomes" id="UP000237271">
    <property type="component" value="Unassembled WGS sequence"/>
</dbReference>
<dbReference type="AlphaFoldDB" id="A0A2P4YLH2"/>
<comment type="caution">
    <text evidence="1">The sequence shown here is derived from an EMBL/GenBank/DDBJ whole genome shotgun (WGS) entry which is preliminary data.</text>
</comment>
<proteinExistence type="predicted"/>
<gene>
    <name evidence="1" type="ORF">PHPALM_3790</name>
</gene>
<sequence length="51" mass="5565">MTTASFDKMLGLVRPALLHDEIQSERGTGMVPITPDESFRIGIGSALEYRG</sequence>
<evidence type="ECO:0000313" key="2">
    <source>
        <dbReference type="Proteomes" id="UP000237271"/>
    </source>
</evidence>
<reference evidence="1 2" key="1">
    <citation type="journal article" date="2017" name="Genome Biol. Evol.">
        <title>Phytophthora megakarya and P. palmivora, closely related causal agents of cacao black pod rot, underwent increases in genome sizes and gene numbers by different mechanisms.</title>
        <authorList>
            <person name="Ali S.S."/>
            <person name="Shao J."/>
            <person name="Lary D.J."/>
            <person name="Kronmiller B."/>
            <person name="Shen D."/>
            <person name="Strem M.D."/>
            <person name="Amoako-Attah I."/>
            <person name="Akrofi A.Y."/>
            <person name="Begoude B.A."/>
            <person name="Ten Hoopen G.M."/>
            <person name="Coulibaly K."/>
            <person name="Kebe B.I."/>
            <person name="Melnick R.L."/>
            <person name="Guiltinan M.J."/>
            <person name="Tyler B.M."/>
            <person name="Meinhardt L.W."/>
            <person name="Bailey B.A."/>
        </authorList>
    </citation>
    <scope>NUCLEOTIDE SEQUENCE [LARGE SCALE GENOMIC DNA]</scope>
    <source>
        <strain evidence="2">sbr112.9</strain>
    </source>
</reference>
<dbReference type="EMBL" id="NCKW01001942">
    <property type="protein sequence ID" value="POM78652.1"/>
    <property type="molecule type" value="Genomic_DNA"/>
</dbReference>
<keyword evidence="2" id="KW-1185">Reference proteome</keyword>
<name>A0A2P4YLH2_9STRA</name>
<feature type="non-terminal residue" evidence="1">
    <location>
        <position position="51"/>
    </location>
</feature>
<accession>A0A2P4YLH2</accession>
<organism evidence="1 2">
    <name type="scientific">Phytophthora palmivora</name>
    <dbReference type="NCBI Taxonomy" id="4796"/>
    <lineage>
        <taxon>Eukaryota</taxon>
        <taxon>Sar</taxon>
        <taxon>Stramenopiles</taxon>
        <taxon>Oomycota</taxon>
        <taxon>Peronosporomycetes</taxon>
        <taxon>Peronosporales</taxon>
        <taxon>Peronosporaceae</taxon>
        <taxon>Phytophthora</taxon>
    </lineage>
</organism>
<protein>
    <submittedName>
        <fullName evidence="1">Uncharacterized protein</fullName>
    </submittedName>
</protein>
<evidence type="ECO:0000313" key="1">
    <source>
        <dbReference type="EMBL" id="POM78652.1"/>
    </source>
</evidence>